<feature type="domain" description="Transcriptional regulator TetR C-terminal Firmicutes type" evidence="1">
    <location>
        <begin position="73"/>
        <end position="172"/>
    </location>
</feature>
<keyword evidence="3" id="KW-1185">Reference proteome</keyword>
<dbReference type="InterPro" id="IPR039532">
    <property type="entry name" value="TetR_C_Firmicutes"/>
</dbReference>
<proteinExistence type="predicted"/>
<dbReference type="Gene3D" id="1.10.357.10">
    <property type="entry name" value="Tetracycline Repressor, domain 2"/>
    <property type="match status" value="1"/>
</dbReference>
<dbReference type="EMBL" id="JALBUR010000001">
    <property type="protein sequence ID" value="MDX8418629.1"/>
    <property type="molecule type" value="Genomic_DNA"/>
</dbReference>
<dbReference type="InterPro" id="IPR009057">
    <property type="entry name" value="Homeodomain-like_sf"/>
</dbReference>
<dbReference type="SUPFAM" id="SSF46689">
    <property type="entry name" value="Homeodomain-like"/>
    <property type="match status" value="1"/>
</dbReference>
<protein>
    <submittedName>
        <fullName evidence="2">TetR family transcriptional regulator C-terminal domain-containing protein</fullName>
    </submittedName>
</protein>
<name>A0AB35U155_9FIRM</name>
<gene>
    <name evidence="2" type="ORF">MOZ60_00810</name>
</gene>
<dbReference type="AlphaFoldDB" id="A0AB35U155"/>
<accession>A0AB35U155</accession>
<evidence type="ECO:0000313" key="2">
    <source>
        <dbReference type="EMBL" id="MDX8418629.1"/>
    </source>
</evidence>
<dbReference type="Pfam" id="PF14278">
    <property type="entry name" value="TetR_C_8"/>
    <property type="match status" value="1"/>
</dbReference>
<dbReference type="RefSeq" id="WP_277008734.1">
    <property type="nucleotide sequence ID" value="NZ_JALBUR010000001.1"/>
</dbReference>
<dbReference type="PANTHER" id="PTHR43479">
    <property type="entry name" value="ACREF/ENVCD OPERON REPRESSOR-RELATED"/>
    <property type="match status" value="1"/>
</dbReference>
<comment type="caution">
    <text evidence="2">The sequence shown here is derived from an EMBL/GenBank/DDBJ whole genome shotgun (WGS) entry which is preliminary data.</text>
</comment>
<sequence length="196" mass="22633">MHYHTKEQLMHTYHAMVTENGSANISVIQLCTKCGIHRQTFYRCYDDIPDLIVKYCWLQIDQGAEHIQKDAPWQKLLLSALEYCQMDSSFLLAVLQSHAKERMVQFGGMKMHQILAECIEALAAQTHVSPLQKQFLCHYHRHALTGMILNWFHSGMKEDPDALLDMITDIVKDSLHNAINNFAIRNDLYGMPDPVF</sequence>
<dbReference type="Proteomes" id="UP001286174">
    <property type="component" value="Unassembled WGS sequence"/>
</dbReference>
<dbReference type="InterPro" id="IPR050624">
    <property type="entry name" value="HTH-type_Tx_Regulator"/>
</dbReference>
<reference evidence="2 3" key="1">
    <citation type="submission" date="2022-03" db="EMBL/GenBank/DDBJ databases">
        <title>Novel taxa within the pig intestine.</title>
        <authorList>
            <person name="Wylensek D."/>
            <person name="Bishof K."/>
            <person name="Afrizal A."/>
            <person name="Clavel T."/>
        </authorList>
    </citation>
    <scope>NUCLEOTIDE SEQUENCE [LARGE SCALE GENOMIC DNA]</scope>
    <source>
        <strain evidence="2 3">CLA-KB-P133</strain>
    </source>
</reference>
<evidence type="ECO:0000313" key="3">
    <source>
        <dbReference type="Proteomes" id="UP001286174"/>
    </source>
</evidence>
<dbReference type="PANTHER" id="PTHR43479:SF7">
    <property type="entry name" value="TETR-FAMILY TRANSCRIPTIONAL REGULATOR"/>
    <property type="match status" value="1"/>
</dbReference>
<evidence type="ECO:0000259" key="1">
    <source>
        <dbReference type="Pfam" id="PF14278"/>
    </source>
</evidence>
<organism evidence="2 3">
    <name type="scientific">Grylomicrobium aquisgranensis</name>
    <dbReference type="NCBI Taxonomy" id="2926318"/>
    <lineage>
        <taxon>Bacteria</taxon>
        <taxon>Bacillati</taxon>
        <taxon>Bacillota</taxon>
        <taxon>Erysipelotrichia</taxon>
        <taxon>Erysipelotrichales</taxon>
        <taxon>Erysipelotrichaceae</taxon>
        <taxon>Grylomicrobium</taxon>
    </lineage>
</organism>